<sequence>MDVVAKWKRLSRSVLHQRWSLTISKQRKFGCFYELYWWFDYGVAGGTTSSQSQICEIQLFVKAGSGCKNKATNQQVRVPLSSS</sequence>
<evidence type="ECO:0000313" key="1">
    <source>
        <dbReference type="EMBL" id="KAK1435852.1"/>
    </source>
</evidence>
<accession>A0AAD8LCG6</accession>
<dbReference type="Proteomes" id="UP001229421">
    <property type="component" value="Unassembled WGS sequence"/>
</dbReference>
<dbReference type="AlphaFoldDB" id="A0AAD8LCG6"/>
<name>A0AAD8LCG6_TARER</name>
<proteinExistence type="predicted"/>
<comment type="caution">
    <text evidence="1">The sequence shown here is derived from an EMBL/GenBank/DDBJ whole genome shotgun (WGS) entry which is preliminary data.</text>
</comment>
<organism evidence="1 2">
    <name type="scientific">Tagetes erecta</name>
    <name type="common">African marigold</name>
    <dbReference type="NCBI Taxonomy" id="13708"/>
    <lineage>
        <taxon>Eukaryota</taxon>
        <taxon>Viridiplantae</taxon>
        <taxon>Streptophyta</taxon>
        <taxon>Embryophyta</taxon>
        <taxon>Tracheophyta</taxon>
        <taxon>Spermatophyta</taxon>
        <taxon>Magnoliopsida</taxon>
        <taxon>eudicotyledons</taxon>
        <taxon>Gunneridae</taxon>
        <taxon>Pentapetalae</taxon>
        <taxon>asterids</taxon>
        <taxon>campanulids</taxon>
        <taxon>Asterales</taxon>
        <taxon>Asteraceae</taxon>
        <taxon>Asteroideae</taxon>
        <taxon>Heliantheae alliance</taxon>
        <taxon>Tageteae</taxon>
        <taxon>Tagetes</taxon>
    </lineage>
</organism>
<evidence type="ECO:0000313" key="2">
    <source>
        <dbReference type="Proteomes" id="UP001229421"/>
    </source>
</evidence>
<gene>
    <name evidence="1" type="ORF">QVD17_01623</name>
</gene>
<protein>
    <submittedName>
        <fullName evidence="1">Uncharacterized protein</fullName>
    </submittedName>
</protein>
<reference evidence="1" key="1">
    <citation type="journal article" date="2023" name="bioRxiv">
        <title>Improved chromosome-level genome assembly for marigold (Tagetes erecta).</title>
        <authorList>
            <person name="Jiang F."/>
            <person name="Yuan L."/>
            <person name="Wang S."/>
            <person name="Wang H."/>
            <person name="Xu D."/>
            <person name="Wang A."/>
            <person name="Fan W."/>
        </authorList>
    </citation>
    <scope>NUCLEOTIDE SEQUENCE</scope>
    <source>
        <strain evidence="1">WSJ</strain>
        <tissue evidence="1">Leaf</tissue>
    </source>
</reference>
<dbReference type="EMBL" id="JAUHHV010000001">
    <property type="protein sequence ID" value="KAK1435852.1"/>
    <property type="molecule type" value="Genomic_DNA"/>
</dbReference>
<keyword evidence="2" id="KW-1185">Reference proteome</keyword>